<accession>A0A0P0VJ69</accession>
<reference evidence="1 2" key="3">
    <citation type="journal article" date="2013" name="Rice">
        <title>Improvement of the Oryza sativa Nipponbare reference genome using next generation sequence and optical map data.</title>
        <authorList>
            <person name="Kawahara Y."/>
            <person name="de la Bastide M."/>
            <person name="Hamilton J.P."/>
            <person name="Kanamori H."/>
            <person name="McCombie W.R."/>
            <person name="Ouyang S."/>
            <person name="Schwartz D.C."/>
            <person name="Tanaka T."/>
            <person name="Wu J."/>
            <person name="Zhou S."/>
            <person name="Childs K.L."/>
            <person name="Davidson R.M."/>
            <person name="Lin H."/>
            <person name="Quesada-Ocampo L."/>
            <person name="Vaillancourt B."/>
            <person name="Sakai H."/>
            <person name="Lee S.S."/>
            <person name="Kim J."/>
            <person name="Numa H."/>
            <person name="Itoh T."/>
            <person name="Buell C.R."/>
            <person name="Matsumoto T."/>
        </authorList>
    </citation>
    <scope>NUCLEOTIDE SEQUENCE [LARGE SCALE GENOMIC DNA]</scope>
    <source>
        <strain evidence="2">cv. Nipponbare</strain>
    </source>
</reference>
<proteinExistence type="predicted"/>
<dbReference type="Proteomes" id="UP000059680">
    <property type="component" value="Chromosome 2"/>
</dbReference>
<gene>
    <name evidence="1" type="ordered locus">Os02g0488501</name>
    <name evidence="1" type="ORF">OSNPB_020488501</name>
</gene>
<sequence length="129" mass="14205">MAAGAWGNNVDCYHCCTDRTSPWLDELLRLMYRASSRSHVAGTLIELPRCHWARQATDNVNLEAVAQSSTAGKPPAARGMRSPQITCPGAAKLWTEKKSTNAPGHLVLHASTTWQRARRRVPDCHDEGV</sequence>
<reference evidence="2" key="1">
    <citation type="journal article" date="2005" name="Nature">
        <title>The map-based sequence of the rice genome.</title>
        <authorList>
            <consortium name="International rice genome sequencing project (IRGSP)"/>
            <person name="Matsumoto T."/>
            <person name="Wu J."/>
            <person name="Kanamori H."/>
            <person name="Katayose Y."/>
            <person name="Fujisawa M."/>
            <person name="Namiki N."/>
            <person name="Mizuno H."/>
            <person name="Yamamoto K."/>
            <person name="Antonio B.A."/>
            <person name="Baba T."/>
            <person name="Sakata K."/>
            <person name="Nagamura Y."/>
            <person name="Aoki H."/>
            <person name="Arikawa K."/>
            <person name="Arita K."/>
            <person name="Bito T."/>
            <person name="Chiden Y."/>
            <person name="Fujitsuka N."/>
            <person name="Fukunaka R."/>
            <person name="Hamada M."/>
            <person name="Harada C."/>
            <person name="Hayashi A."/>
            <person name="Hijishita S."/>
            <person name="Honda M."/>
            <person name="Hosokawa S."/>
            <person name="Ichikawa Y."/>
            <person name="Idonuma A."/>
            <person name="Iijima M."/>
            <person name="Ikeda M."/>
            <person name="Ikeno M."/>
            <person name="Ito K."/>
            <person name="Ito S."/>
            <person name="Ito T."/>
            <person name="Ito Y."/>
            <person name="Ito Y."/>
            <person name="Iwabuchi A."/>
            <person name="Kamiya K."/>
            <person name="Karasawa W."/>
            <person name="Kurita K."/>
            <person name="Katagiri S."/>
            <person name="Kikuta A."/>
            <person name="Kobayashi H."/>
            <person name="Kobayashi N."/>
            <person name="Machita K."/>
            <person name="Maehara T."/>
            <person name="Masukawa M."/>
            <person name="Mizubayashi T."/>
            <person name="Mukai Y."/>
            <person name="Nagasaki H."/>
            <person name="Nagata Y."/>
            <person name="Naito S."/>
            <person name="Nakashima M."/>
            <person name="Nakama Y."/>
            <person name="Nakamichi Y."/>
            <person name="Nakamura M."/>
            <person name="Meguro A."/>
            <person name="Negishi M."/>
            <person name="Ohta I."/>
            <person name="Ohta T."/>
            <person name="Okamoto M."/>
            <person name="Ono N."/>
            <person name="Saji S."/>
            <person name="Sakaguchi M."/>
            <person name="Sakai K."/>
            <person name="Shibata M."/>
            <person name="Shimokawa T."/>
            <person name="Song J."/>
            <person name="Takazaki Y."/>
            <person name="Terasawa K."/>
            <person name="Tsugane M."/>
            <person name="Tsuji K."/>
            <person name="Ueda S."/>
            <person name="Waki K."/>
            <person name="Yamagata H."/>
            <person name="Yamamoto M."/>
            <person name="Yamamoto S."/>
            <person name="Yamane H."/>
            <person name="Yoshiki S."/>
            <person name="Yoshihara R."/>
            <person name="Yukawa K."/>
            <person name="Zhong H."/>
            <person name="Yano M."/>
            <person name="Yuan Q."/>
            <person name="Ouyang S."/>
            <person name="Liu J."/>
            <person name="Jones K.M."/>
            <person name="Gansberger K."/>
            <person name="Moffat K."/>
            <person name="Hill J."/>
            <person name="Bera J."/>
            <person name="Fadrosh D."/>
            <person name="Jin S."/>
            <person name="Johri S."/>
            <person name="Kim M."/>
            <person name="Overton L."/>
            <person name="Reardon M."/>
            <person name="Tsitrin T."/>
            <person name="Vuong H."/>
            <person name="Weaver B."/>
            <person name="Ciecko A."/>
            <person name="Tallon L."/>
            <person name="Jackson J."/>
            <person name="Pai G."/>
            <person name="Aken S.V."/>
            <person name="Utterback T."/>
            <person name="Reidmuller S."/>
            <person name="Feldblyum T."/>
            <person name="Hsiao J."/>
            <person name="Zismann V."/>
            <person name="Iobst S."/>
            <person name="de Vazeille A.R."/>
            <person name="Buell C.R."/>
            <person name="Ying K."/>
            <person name="Li Y."/>
            <person name="Lu T."/>
            <person name="Huang Y."/>
            <person name="Zhao Q."/>
            <person name="Feng Q."/>
            <person name="Zhang L."/>
            <person name="Zhu J."/>
            <person name="Weng Q."/>
            <person name="Mu J."/>
            <person name="Lu Y."/>
            <person name="Fan D."/>
            <person name="Liu Y."/>
            <person name="Guan J."/>
            <person name="Zhang Y."/>
            <person name="Yu S."/>
            <person name="Liu X."/>
            <person name="Zhang Y."/>
            <person name="Hong G."/>
            <person name="Han B."/>
            <person name="Choisne N."/>
            <person name="Demange N."/>
            <person name="Orjeda G."/>
            <person name="Samain S."/>
            <person name="Cattolico L."/>
            <person name="Pelletier E."/>
            <person name="Couloux A."/>
            <person name="Segurens B."/>
            <person name="Wincker P."/>
            <person name="D'Hont A."/>
            <person name="Scarpelli C."/>
            <person name="Weissenbach J."/>
            <person name="Salanoubat M."/>
            <person name="Quetier F."/>
            <person name="Yu Y."/>
            <person name="Kim H.R."/>
            <person name="Rambo T."/>
            <person name="Currie J."/>
            <person name="Collura K."/>
            <person name="Luo M."/>
            <person name="Yang T."/>
            <person name="Ammiraju J.S.S."/>
            <person name="Engler F."/>
            <person name="Soderlund C."/>
            <person name="Wing R.A."/>
            <person name="Palmer L.E."/>
            <person name="de la Bastide M."/>
            <person name="Spiegel L."/>
            <person name="Nascimento L."/>
            <person name="Zutavern T."/>
            <person name="O'Shaughnessy A."/>
            <person name="Dike S."/>
            <person name="Dedhia N."/>
            <person name="Preston R."/>
            <person name="Balija V."/>
            <person name="McCombie W.R."/>
            <person name="Chow T."/>
            <person name="Chen H."/>
            <person name="Chung M."/>
            <person name="Chen C."/>
            <person name="Shaw J."/>
            <person name="Wu H."/>
            <person name="Hsiao K."/>
            <person name="Chao Y."/>
            <person name="Chu M."/>
            <person name="Cheng C."/>
            <person name="Hour A."/>
            <person name="Lee P."/>
            <person name="Lin S."/>
            <person name="Lin Y."/>
            <person name="Liou J."/>
            <person name="Liu S."/>
            <person name="Hsing Y."/>
            <person name="Raghuvanshi S."/>
            <person name="Mohanty A."/>
            <person name="Bharti A.K."/>
            <person name="Gaur A."/>
            <person name="Gupta V."/>
            <person name="Kumar D."/>
            <person name="Ravi V."/>
            <person name="Vij S."/>
            <person name="Kapur A."/>
            <person name="Khurana P."/>
            <person name="Khurana P."/>
            <person name="Khurana J.P."/>
            <person name="Tyagi A.K."/>
            <person name="Gaikwad K."/>
            <person name="Singh A."/>
            <person name="Dalal V."/>
            <person name="Srivastava S."/>
            <person name="Dixit A."/>
            <person name="Pal A.K."/>
            <person name="Ghazi I.A."/>
            <person name="Yadav M."/>
            <person name="Pandit A."/>
            <person name="Bhargava A."/>
            <person name="Sureshbabu K."/>
            <person name="Batra K."/>
            <person name="Sharma T.R."/>
            <person name="Mohapatra T."/>
            <person name="Singh N.K."/>
            <person name="Messing J."/>
            <person name="Nelson A.B."/>
            <person name="Fuks G."/>
            <person name="Kavchok S."/>
            <person name="Keizer G."/>
            <person name="Linton E."/>
            <person name="Llaca V."/>
            <person name="Song R."/>
            <person name="Tanyolac B."/>
            <person name="Young S."/>
            <person name="Ho-Il K."/>
            <person name="Hahn J.H."/>
            <person name="Sangsakoo G."/>
            <person name="Vanavichit A."/>
            <person name="de Mattos Luiz.A.T."/>
            <person name="Zimmer P.D."/>
            <person name="Malone G."/>
            <person name="Dellagostin O."/>
            <person name="de Oliveira A.C."/>
            <person name="Bevan M."/>
            <person name="Bancroft I."/>
            <person name="Minx P."/>
            <person name="Cordum H."/>
            <person name="Wilson R."/>
            <person name="Cheng Z."/>
            <person name="Jin W."/>
            <person name="Jiang J."/>
            <person name="Leong S.A."/>
            <person name="Iwama H."/>
            <person name="Gojobori T."/>
            <person name="Itoh T."/>
            <person name="Niimura Y."/>
            <person name="Fujii Y."/>
            <person name="Habara T."/>
            <person name="Sakai H."/>
            <person name="Sato Y."/>
            <person name="Wilson G."/>
            <person name="Kumar K."/>
            <person name="McCouch S."/>
            <person name="Juretic N."/>
            <person name="Hoen D."/>
            <person name="Wright S."/>
            <person name="Bruskiewich R."/>
            <person name="Bureau T."/>
            <person name="Miyao A."/>
            <person name="Hirochika H."/>
            <person name="Nishikawa T."/>
            <person name="Kadowaki K."/>
            <person name="Sugiura M."/>
            <person name="Burr B."/>
            <person name="Sasaki T."/>
        </authorList>
    </citation>
    <scope>NUCLEOTIDE SEQUENCE [LARGE SCALE GENOMIC DNA]</scope>
    <source>
        <strain evidence="2">cv. Nipponbare</strain>
    </source>
</reference>
<reference evidence="1 2" key="2">
    <citation type="journal article" date="2013" name="Plant Cell Physiol.">
        <title>Rice Annotation Project Database (RAP-DB): an integrative and interactive database for rice genomics.</title>
        <authorList>
            <person name="Sakai H."/>
            <person name="Lee S.S."/>
            <person name="Tanaka T."/>
            <person name="Numa H."/>
            <person name="Kim J."/>
            <person name="Kawahara Y."/>
            <person name="Wakimoto H."/>
            <person name="Yang C.C."/>
            <person name="Iwamoto M."/>
            <person name="Abe T."/>
            <person name="Yamada Y."/>
            <person name="Muto A."/>
            <person name="Inokuchi H."/>
            <person name="Ikemura T."/>
            <person name="Matsumoto T."/>
            <person name="Sasaki T."/>
            <person name="Itoh T."/>
        </authorList>
    </citation>
    <scope>NUCLEOTIDE SEQUENCE [LARGE SCALE GENOMIC DNA]</scope>
    <source>
        <strain evidence="2">cv. Nipponbare</strain>
    </source>
</reference>
<name>A0A0P0VJ69_ORYSJ</name>
<protein>
    <submittedName>
        <fullName evidence="1">Os02g0488501 protein</fullName>
    </submittedName>
</protein>
<dbReference type="InParanoid" id="A0A0P0VJ69"/>
<keyword evidence="2" id="KW-1185">Reference proteome</keyword>
<evidence type="ECO:0000313" key="2">
    <source>
        <dbReference type="Proteomes" id="UP000059680"/>
    </source>
</evidence>
<evidence type="ECO:0000313" key="1">
    <source>
        <dbReference type="EMBL" id="BAS78727.1"/>
    </source>
</evidence>
<dbReference type="PaxDb" id="39947-A0A0P0VJ69"/>
<organism evidence="1 2">
    <name type="scientific">Oryza sativa subsp. japonica</name>
    <name type="common">Rice</name>
    <dbReference type="NCBI Taxonomy" id="39947"/>
    <lineage>
        <taxon>Eukaryota</taxon>
        <taxon>Viridiplantae</taxon>
        <taxon>Streptophyta</taxon>
        <taxon>Embryophyta</taxon>
        <taxon>Tracheophyta</taxon>
        <taxon>Spermatophyta</taxon>
        <taxon>Magnoliopsida</taxon>
        <taxon>Liliopsida</taxon>
        <taxon>Poales</taxon>
        <taxon>Poaceae</taxon>
        <taxon>BOP clade</taxon>
        <taxon>Oryzoideae</taxon>
        <taxon>Oryzeae</taxon>
        <taxon>Oryzinae</taxon>
        <taxon>Oryza</taxon>
        <taxon>Oryza sativa</taxon>
    </lineage>
</organism>
<dbReference type="EMBL" id="AP014958">
    <property type="protein sequence ID" value="BAS78727.1"/>
    <property type="molecule type" value="Genomic_DNA"/>
</dbReference>
<dbReference type="AlphaFoldDB" id="A0A0P0VJ69"/>